<dbReference type="GO" id="GO:0005783">
    <property type="term" value="C:endoplasmic reticulum"/>
    <property type="evidence" value="ECO:0007669"/>
    <property type="project" value="TreeGrafter"/>
</dbReference>
<dbReference type="Pfam" id="PF13640">
    <property type="entry name" value="2OG-FeII_Oxy_3"/>
    <property type="match status" value="1"/>
</dbReference>
<dbReference type="Gene3D" id="2.60.120.620">
    <property type="entry name" value="q2cbj1_9rhob like domain"/>
    <property type="match status" value="1"/>
</dbReference>
<dbReference type="EMBL" id="JAACJK010000164">
    <property type="protein sequence ID" value="KAF5324832.1"/>
    <property type="molecule type" value="Genomic_DNA"/>
</dbReference>
<dbReference type="Proteomes" id="UP000541558">
    <property type="component" value="Unassembled WGS sequence"/>
</dbReference>
<feature type="region of interest" description="Disordered" evidence="6">
    <location>
        <begin position="113"/>
        <end position="134"/>
    </location>
</feature>
<evidence type="ECO:0000256" key="3">
    <source>
        <dbReference type="ARBA" id="ARBA00022964"/>
    </source>
</evidence>
<organism evidence="8 9">
    <name type="scientific">Ephemerocybe angulata</name>
    <dbReference type="NCBI Taxonomy" id="980116"/>
    <lineage>
        <taxon>Eukaryota</taxon>
        <taxon>Fungi</taxon>
        <taxon>Dikarya</taxon>
        <taxon>Basidiomycota</taxon>
        <taxon>Agaricomycotina</taxon>
        <taxon>Agaricomycetes</taxon>
        <taxon>Agaricomycetidae</taxon>
        <taxon>Agaricales</taxon>
        <taxon>Agaricineae</taxon>
        <taxon>Psathyrellaceae</taxon>
        <taxon>Ephemerocybe</taxon>
    </lineage>
</organism>
<dbReference type="SMART" id="SM00702">
    <property type="entry name" value="P4Hc"/>
    <property type="match status" value="1"/>
</dbReference>
<dbReference type="AlphaFoldDB" id="A0A8H5BMF3"/>
<protein>
    <recommendedName>
        <fullName evidence="7">Fe2OG dioxygenase domain-containing protein</fullName>
    </recommendedName>
</protein>
<feature type="compositionally biased region" description="Basic and acidic residues" evidence="6">
    <location>
        <begin position="1"/>
        <end position="11"/>
    </location>
</feature>
<evidence type="ECO:0000313" key="9">
    <source>
        <dbReference type="Proteomes" id="UP000541558"/>
    </source>
</evidence>
<feature type="domain" description="Fe2OG dioxygenase" evidence="7">
    <location>
        <begin position="133"/>
        <end position="242"/>
    </location>
</feature>
<sequence length="242" mass="27285">MAPKGKSDKKGAAKSMPKPPPIQVVFPPLSEKVELECTTVMEDQIFIVEDFFSPQECKEFVKFIDSLPLELTPPKKKGEADRVNHRFSVASPSFAQSLHALLTPHLPSFPYPSSVHPKRRISQPDGEPRHPHSFNSNIRVYKYTQGQYFGPHYDDSVKDSVTGDTSEWTLLVYLTGEEDGVEGGETLFHNEQRGKPKEIITPPLKRGSALLHRHGFECMLHEGSPVLKGTKYVLRSDLMFTR</sequence>
<dbReference type="PANTHER" id="PTHR10869">
    <property type="entry name" value="PROLYL 4-HYDROXYLASE ALPHA SUBUNIT"/>
    <property type="match status" value="1"/>
</dbReference>
<keyword evidence="3" id="KW-0223">Dioxygenase</keyword>
<keyword evidence="4" id="KW-0560">Oxidoreductase</keyword>
<accession>A0A8H5BMF3</accession>
<dbReference type="GO" id="GO:0004656">
    <property type="term" value="F:procollagen-proline 4-dioxygenase activity"/>
    <property type="evidence" value="ECO:0007669"/>
    <property type="project" value="TreeGrafter"/>
</dbReference>
<dbReference type="SUPFAM" id="SSF51197">
    <property type="entry name" value="Clavaminate synthase-like"/>
    <property type="match status" value="1"/>
</dbReference>
<evidence type="ECO:0000256" key="5">
    <source>
        <dbReference type="ARBA" id="ARBA00023004"/>
    </source>
</evidence>
<dbReference type="PANTHER" id="PTHR10869:SF236">
    <property type="entry name" value="PROLYL 4-HYDROXYLASE ALPHA SUBUNIT DOMAIN-CONTAINING PROTEIN"/>
    <property type="match status" value="1"/>
</dbReference>
<name>A0A8H5BMF3_9AGAR</name>
<dbReference type="OrthoDB" id="69177at2759"/>
<evidence type="ECO:0000256" key="4">
    <source>
        <dbReference type="ARBA" id="ARBA00023002"/>
    </source>
</evidence>
<keyword evidence="9" id="KW-1185">Reference proteome</keyword>
<dbReference type="InterPro" id="IPR045054">
    <property type="entry name" value="P4HA-like"/>
</dbReference>
<evidence type="ECO:0000256" key="6">
    <source>
        <dbReference type="SAM" id="MobiDB-lite"/>
    </source>
</evidence>
<dbReference type="GO" id="GO:0031418">
    <property type="term" value="F:L-ascorbic acid binding"/>
    <property type="evidence" value="ECO:0007669"/>
    <property type="project" value="InterPro"/>
</dbReference>
<keyword evidence="5" id="KW-0408">Iron</keyword>
<comment type="caution">
    <text evidence="8">The sequence shown here is derived from an EMBL/GenBank/DDBJ whole genome shotgun (WGS) entry which is preliminary data.</text>
</comment>
<comment type="cofactor">
    <cofactor evidence="1">
        <name>L-ascorbate</name>
        <dbReference type="ChEBI" id="CHEBI:38290"/>
    </cofactor>
</comment>
<dbReference type="InterPro" id="IPR006620">
    <property type="entry name" value="Pro_4_hyd_alph"/>
</dbReference>
<evidence type="ECO:0000256" key="2">
    <source>
        <dbReference type="ARBA" id="ARBA00022723"/>
    </source>
</evidence>
<dbReference type="InterPro" id="IPR044862">
    <property type="entry name" value="Pro_4_hyd_alph_FE2OG_OXY"/>
</dbReference>
<dbReference type="GO" id="GO:0005506">
    <property type="term" value="F:iron ion binding"/>
    <property type="evidence" value="ECO:0007669"/>
    <property type="project" value="InterPro"/>
</dbReference>
<feature type="region of interest" description="Disordered" evidence="6">
    <location>
        <begin position="1"/>
        <end position="21"/>
    </location>
</feature>
<evidence type="ECO:0000256" key="1">
    <source>
        <dbReference type="ARBA" id="ARBA00001961"/>
    </source>
</evidence>
<dbReference type="InterPro" id="IPR005123">
    <property type="entry name" value="Oxoglu/Fe-dep_dioxygenase_dom"/>
</dbReference>
<evidence type="ECO:0000259" key="7">
    <source>
        <dbReference type="PROSITE" id="PS51471"/>
    </source>
</evidence>
<dbReference type="PROSITE" id="PS51471">
    <property type="entry name" value="FE2OG_OXY"/>
    <property type="match status" value="1"/>
</dbReference>
<proteinExistence type="predicted"/>
<evidence type="ECO:0000313" key="8">
    <source>
        <dbReference type="EMBL" id="KAF5324832.1"/>
    </source>
</evidence>
<reference evidence="8 9" key="1">
    <citation type="journal article" date="2020" name="ISME J.">
        <title>Uncovering the hidden diversity of litter-decomposition mechanisms in mushroom-forming fungi.</title>
        <authorList>
            <person name="Floudas D."/>
            <person name="Bentzer J."/>
            <person name="Ahren D."/>
            <person name="Johansson T."/>
            <person name="Persson P."/>
            <person name="Tunlid A."/>
        </authorList>
    </citation>
    <scope>NUCLEOTIDE SEQUENCE [LARGE SCALE GENOMIC DNA]</scope>
    <source>
        <strain evidence="8 9">CBS 175.51</strain>
    </source>
</reference>
<keyword evidence="2" id="KW-0479">Metal-binding</keyword>
<gene>
    <name evidence="8" type="ORF">D9611_004252</name>
</gene>